<dbReference type="GO" id="GO:0030258">
    <property type="term" value="P:lipid modification"/>
    <property type="evidence" value="ECO:0007669"/>
    <property type="project" value="TreeGrafter"/>
</dbReference>
<dbReference type="InterPro" id="IPR004299">
    <property type="entry name" value="MBOAT_fam"/>
</dbReference>
<comment type="subcellular location">
    <subcellularLocation>
        <location evidence="1">Membrane</location>
        <topology evidence="1">Multi-pass membrane protein</topology>
    </subcellularLocation>
</comment>
<keyword evidence="5 8" id="KW-0472">Membrane</keyword>
<evidence type="ECO:0000256" key="7">
    <source>
        <dbReference type="SAM" id="MobiDB-lite"/>
    </source>
</evidence>
<evidence type="ECO:0000256" key="1">
    <source>
        <dbReference type="ARBA" id="ARBA00004141"/>
    </source>
</evidence>
<keyword evidence="3 8" id="KW-0812">Transmembrane</keyword>
<dbReference type="InterPro" id="IPR049941">
    <property type="entry name" value="LPLAT_7/PORCN-like"/>
</dbReference>
<keyword evidence="2" id="KW-0808">Transferase</keyword>
<evidence type="ECO:0000256" key="4">
    <source>
        <dbReference type="ARBA" id="ARBA00022989"/>
    </source>
</evidence>
<evidence type="ECO:0000313" key="9">
    <source>
        <dbReference type="WBParaSite" id="HNAJ_0000668201-mRNA-1"/>
    </source>
</evidence>
<proteinExistence type="predicted"/>
<name>A0A0R3THZ1_RODNA</name>
<accession>A0A0R3THZ1</accession>
<evidence type="ECO:0000256" key="8">
    <source>
        <dbReference type="SAM" id="Phobius"/>
    </source>
</evidence>
<evidence type="ECO:0000256" key="5">
    <source>
        <dbReference type="ARBA" id="ARBA00023136"/>
    </source>
</evidence>
<feature type="compositionally biased region" description="Low complexity" evidence="7">
    <location>
        <begin position="202"/>
        <end position="213"/>
    </location>
</feature>
<feature type="region of interest" description="Disordered" evidence="7">
    <location>
        <begin position="199"/>
        <end position="229"/>
    </location>
</feature>
<dbReference type="GO" id="GO:0016746">
    <property type="term" value="F:acyltransferase activity"/>
    <property type="evidence" value="ECO:0007669"/>
    <property type="project" value="UniProtKB-KW"/>
</dbReference>
<evidence type="ECO:0000256" key="3">
    <source>
        <dbReference type="ARBA" id="ARBA00022692"/>
    </source>
</evidence>
<dbReference type="GO" id="GO:0016020">
    <property type="term" value="C:membrane"/>
    <property type="evidence" value="ECO:0007669"/>
    <property type="project" value="UniProtKB-SubCell"/>
</dbReference>
<dbReference type="STRING" id="102285.A0A0R3THZ1"/>
<dbReference type="Pfam" id="PF03062">
    <property type="entry name" value="MBOAT"/>
    <property type="match status" value="1"/>
</dbReference>
<dbReference type="WBParaSite" id="HNAJ_0000668201-mRNA-1">
    <property type="protein sequence ID" value="HNAJ_0000668201-mRNA-1"/>
    <property type="gene ID" value="HNAJ_0000668201"/>
</dbReference>
<evidence type="ECO:0000256" key="2">
    <source>
        <dbReference type="ARBA" id="ARBA00022679"/>
    </source>
</evidence>
<protein>
    <submittedName>
        <fullName evidence="9">MBOAT_2 domain-containing protein</fullName>
    </submittedName>
</protein>
<dbReference type="AlphaFoldDB" id="A0A0R3THZ1"/>
<organism evidence="9">
    <name type="scientific">Rodentolepis nana</name>
    <name type="common">Dwarf tapeworm</name>
    <name type="synonym">Hymenolepis nana</name>
    <dbReference type="NCBI Taxonomy" id="102285"/>
    <lineage>
        <taxon>Eukaryota</taxon>
        <taxon>Metazoa</taxon>
        <taxon>Spiralia</taxon>
        <taxon>Lophotrochozoa</taxon>
        <taxon>Platyhelminthes</taxon>
        <taxon>Cestoda</taxon>
        <taxon>Eucestoda</taxon>
        <taxon>Cyclophyllidea</taxon>
        <taxon>Hymenolepididae</taxon>
        <taxon>Rodentolepis</taxon>
    </lineage>
</organism>
<sequence length="229" mass="26602">LSFTKPYDLYSQSPCLSGKFSTRLKYYFGWCLAEMLGICAGNGYTGIDPETHSTLWLNVHNFDFFQVETAPNLKLLIDAWNIGTVRWLREVVYLRAPLKFRTVFVFLVSAFWHGLYPGYYLMFLSFALFTHTSRAWRRNFRPLVLSADSATVQCIYDIFTLVVTHFVMEYAQAPFHLLSFFPSIKVWLKFYFRMASKRPQKSSSNGRSRVVSSESERAQPLVANHECCD</sequence>
<dbReference type="PANTHER" id="PTHR13906">
    <property type="entry name" value="PORCUPINE"/>
    <property type="match status" value="1"/>
</dbReference>
<reference evidence="9" key="1">
    <citation type="submission" date="2017-02" db="UniProtKB">
        <authorList>
            <consortium name="WormBaseParasite"/>
        </authorList>
    </citation>
    <scope>IDENTIFICATION</scope>
</reference>
<feature type="transmembrane region" description="Helical" evidence="8">
    <location>
        <begin position="103"/>
        <end position="129"/>
    </location>
</feature>
<dbReference type="PANTHER" id="PTHR13906:SF4">
    <property type="entry name" value="LYSOPHOSPHOLIPID ACYLTRANSFERASE 6"/>
    <property type="match status" value="1"/>
</dbReference>
<keyword evidence="4 8" id="KW-1133">Transmembrane helix</keyword>
<keyword evidence="6" id="KW-0012">Acyltransferase</keyword>
<evidence type="ECO:0000256" key="6">
    <source>
        <dbReference type="ARBA" id="ARBA00023315"/>
    </source>
</evidence>